<dbReference type="EMBL" id="UINC01228159">
    <property type="protein sequence ID" value="SVE59358.1"/>
    <property type="molecule type" value="Genomic_DNA"/>
</dbReference>
<accession>A0A383ETH5</accession>
<dbReference type="AlphaFoldDB" id="A0A383ETH5"/>
<name>A0A383ETH5_9ZZZZ</name>
<sequence length="68" mass="8057">ISNFNYSNNIKVMFNNLNNFNIFPDLLIINNKNTLESKKDIIDYVDRLQFPPLKIFFLSSKKIFLSNL</sequence>
<feature type="non-terminal residue" evidence="1">
    <location>
        <position position="1"/>
    </location>
</feature>
<reference evidence="1" key="1">
    <citation type="submission" date="2018-05" db="EMBL/GenBank/DDBJ databases">
        <authorList>
            <person name="Lanie J.A."/>
            <person name="Ng W.-L."/>
            <person name="Kazmierczak K.M."/>
            <person name="Andrzejewski T.M."/>
            <person name="Davidsen T.M."/>
            <person name="Wayne K.J."/>
            <person name="Tettelin H."/>
            <person name="Glass J.I."/>
            <person name="Rusch D."/>
            <person name="Podicherti R."/>
            <person name="Tsui H.-C.T."/>
            <person name="Winkler M.E."/>
        </authorList>
    </citation>
    <scope>NUCLEOTIDE SEQUENCE</scope>
</reference>
<organism evidence="1">
    <name type="scientific">marine metagenome</name>
    <dbReference type="NCBI Taxonomy" id="408172"/>
    <lineage>
        <taxon>unclassified sequences</taxon>
        <taxon>metagenomes</taxon>
        <taxon>ecological metagenomes</taxon>
    </lineage>
</organism>
<gene>
    <name evidence="1" type="ORF">METZ01_LOCUS512212</name>
</gene>
<protein>
    <submittedName>
        <fullName evidence="1">Uncharacterized protein</fullName>
    </submittedName>
</protein>
<evidence type="ECO:0000313" key="1">
    <source>
        <dbReference type="EMBL" id="SVE59358.1"/>
    </source>
</evidence>
<proteinExistence type="predicted"/>